<keyword evidence="20" id="KW-1185">Reference proteome</keyword>
<evidence type="ECO:0000256" key="14">
    <source>
        <dbReference type="PROSITE-ProRule" id="PRU01122"/>
    </source>
</evidence>
<feature type="binding site" evidence="10 13">
    <location>
        <begin position="354"/>
        <end position="361"/>
    </location>
    <ligand>
        <name>ATP</name>
        <dbReference type="ChEBI" id="CHEBI:30616"/>
    </ligand>
</feature>
<feature type="compositionally biased region" description="Basic and acidic residues" evidence="16">
    <location>
        <begin position="788"/>
        <end position="799"/>
    </location>
</feature>
<dbReference type="SUPFAM" id="SSF52540">
    <property type="entry name" value="P-loop containing nucleoside triphosphate hydrolases"/>
    <property type="match status" value="1"/>
</dbReference>
<dbReference type="InterPro" id="IPR020568">
    <property type="entry name" value="Ribosomal_Su5_D2-typ_SF"/>
</dbReference>
<organism evidence="19 20">
    <name type="scientific">Oceanispirochaeta crateris</name>
    <dbReference type="NCBI Taxonomy" id="2518645"/>
    <lineage>
        <taxon>Bacteria</taxon>
        <taxon>Pseudomonadati</taxon>
        <taxon>Spirochaetota</taxon>
        <taxon>Spirochaetia</taxon>
        <taxon>Spirochaetales</taxon>
        <taxon>Spirochaetaceae</taxon>
        <taxon>Oceanispirochaeta</taxon>
    </lineage>
</organism>
<dbReference type="InterPro" id="IPR008269">
    <property type="entry name" value="Lon_proteolytic"/>
</dbReference>
<evidence type="ECO:0000256" key="1">
    <source>
        <dbReference type="ARBA" id="ARBA00004496"/>
    </source>
</evidence>
<name>A0A5C1QMS8_9SPIO</name>
<dbReference type="InterPro" id="IPR004815">
    <property type="entry name" value="Lon_bac/euk-typ"/>
</dbReference>
<protein>
    <recommendedName>
        <fullName evidence="10 11">Lon protease</fullName>
        <ecNumber evidence="10 11">3.4.21.53</ecNumber>
    </recommendedName>
    <alternativeName>
        <fullName evidence="10">ATP-dependent protease La</fullName>
    </alternativeName>
</protein>
<dbReference type="SUPFAM" id="SSF88697">
    <property type="entry name" value="PUA domain-like"/>
    <property type="match status" value="1"/>
</dbReference>
<evidence type="ECO:0000256" key="6">
    <source>
        <dbReference type="ARBA" id="ARBA00022825"/>
    </source>
</evidence>
<dbReference type="SMART" id="SM00382">
    <property type="entry name" value="AAA"/>
    <property type="match status" value="1"/>
</dbReference>
<dbReference type="GO" id="GO:0005524">
    <property type="term" value="F:ATP binding"/>
    <property type="evidence" value="ECO:0007669"/>
    <property type="project" value="UniProtKB-UniRule"/>
</dbReference>
<dbReference type="InterPro" id="IPR015947">
    <property type="entry name" value="PUA-like_sf"/>
</dbReference>
<dbReference type="RefSeq" id="WP_149486896.1">
    <property type="nucleotide sequence ID" value="NZ_CP036150.1"/>
</dbReference>
<dbReference type="Gene3D" id="2.30.130.40">
    <property type="entry name" value="LON domain-like"/>
    <property type="match status" value="1"/>
</dbReference>
<dbReference type="OrthoDB" id="9803599at2"/>
<evidence type="ECO:0000259" key="17">
    <source>
        <dbReference type="PROSITE" id="PS51786"/>
    </source>
</evidence>
<dbReference type="GO" id="GO:0043565">
    <property type="term" value="F:sequence-specific DNA binding"/>
    <property type="evidence" value="ECO:0007669"/>
    <property type="project" value="UniProtKB-UniRule"/>
</dbReference>
<dbReference type="SUPFAM" id="SSF54211">
    <property type="entry name" value="Ribosomal protein S5 domain 2-like"/>
    <property type="match status" value="1"/>
</dbReference>
<dbReference type="HAMAP" id="MF_01973">
    <property type="entry name" value="lon_bact"/>
    <property type="match status" value="1"/>
</dbReference>
<dbReference type="Gene3D" id="1.20.58.1480">
    <property type="match status" value="1"/>
</dbReference>
<feature type="active site" evidence="10 12">
    <location>
        <position position="677"/>
    </location>
</feature>
<evidence type="ECO:0000256" key="5">
    <source>
        <dbReference type="ARBA" id="ARBA00022801"/>
    </source>
</evidence>
<accession>A0A5C1QMS8</accession>
<dbReference type="GO" id="GO:0006515">
    <property type="term" value="P:protein quality control for misfolded or incompletely synthesized proteins"/>
    <property type="evidence" value="ECO:0007669"/>
    <property type="project" value="UniProtKB-UniRule"/>
</dbReference>
<dbReference type="InterPro" id="IPR054594">
    <property type="entry name" value="Lon_lid"/>
</dbReference>
<evidence type="ECO:0000313" key="20">
    <source>
        <dbReference type="Proteomes" id="UP000324209"/>
    </source>
</evidence>
<evidence type="ECO:0000256" key="8">
    <source>
        <dbReference type="ARBA" id="ARBA00023016"/>
    </source>
</evidence>
<dbReference type="Gene3D" id="3.40.50.300">
    <property type="entry name" value="P-loop containing nucleotide triphosphate hydrolases"/>
    <property type="match status" value="1"/>
</dbReference>
<dbReference type="GO" id="GO:0034605">
    <property type="term" value="P:cellular response to heat"/>
    <property type="evidence" value="ECO:0007669"/>
    <property type="project" value="UniProtKB-UniRule"/>
</dbReference>
<dbReference type="Gene3D" id="1.10.8.60">
    <property type="match status" value="1"/>
</dbReference>
<comment type="similarity">
    <text evidence="10 11 14 15">Belongs to the peptidase S16 family.</text>
</comment>
<dbReference type="Pfam" id="PF00004">
    <property type="entry name" value="AAA"/>
    <property type="match status" value="1"/>
</dbReference>
<evidence type="ECO:0000256" key="13">
    <source>
        <dbReference type="PIRSR" id="PIRSR001174-2"/>
    </source>
</evidence>
<keyword evidence="3 10" id="KW-0645">Protease</keyword>
<dbReference type="InterPro" id="IPR046336">
    <property type="entry name" value="Lon_prtase_N_sf"/>
</dbReference>
<dbReference type="InterPro" id="IPR008268">
    <property type="entry name" value="Peptidase_S16_AS"/>
</dbReference>
<evidence type="ECO:0000256" key="11">
    <source>
        <dbReference type="PIRNR" id="PIRNR001174"/>
    </source>
</evidence>
<keyword evidence="7 10" id="KW-0067">ATP-binding</keyword>
<comment type="function">
    <text evidence="10">ATP-dependent serine protease that mediates the selective degradation of mutant and abnormal proteins as well as certain short-lived regulatory proteins. Required for cellular homeostasis and for survival from DNA damage and developmental changes induced by stress. Degrades polypeptides processively to yield small peptide fragments that are 5 to 10 amino acids long. Binds to DNA in a double-stranded, site-specific manner.</text>
</comment>
<feature type="domain" description="Lon N-terminal" evidence="18">
    <location>
        <begin position="11"/>
        <end position="204"/>
    </location>
</feature>
<evidence type="ECO:0000259" key="18">
    <source>
        <dbReference type="PROSITE" id="PS51787"/>
    </source>
</evidence>
<keyword evidence="2 10" id="KW-0963">Cytoplasm</keyword>
<feature type="domain" description="Lon proteolytic" evidence="17">
    <location>
        <begin position="591"/>
        <end position="771"/>
    </location>
</feature>
<dbReference type="InterPro" id="IPR003959">
    <property type="entry name" value="ATPase_AAA_core"/>
</dbReference>
<keyword evidence="8 10" id="KW-0346">Stress response</keyword>
<sequence>MNELLNIPKELPLVPMKGSILFPEGLSTVRISGLKEDEAAFGDENPNGLAAAVSLKKNFDLTEMEKDDFFTVGTLSFIENAEHKNGELHLKLRGVQRIKINHIEKRNKLFYAQIETLNDIDDMNVSSRESMLKGMKDLAKDIASYFEGTEAAIQQLDIILHPGPLMYNIIPYLNISRAEKQELLEISSLKDRGLKVLDYMATQKESFKLQAEIAGKMTEKASKSYRENVLREQLKVIQKELNESEDESEEGFKAKIDKSDMPEEVRKVALKELEKLEQQPPNGPETRIIQNYLELLVDLPWASEDSGEIDLKTAKTILDQQHYGLEKVKKRIIQHLAVMKLKDEKKGSILLLVGPPGTGKTSLGKSIAEALNRKYVRASLGGMRDEAEIRGHRRTYIGALPGRIIQGMKKAGTRNPVFVLDEVDKLMQSFSGDPAGALLEVLDPEQNNSFSDHYLEVPYDLSDVFFVATANTVESIPAPLLDRMEVISLSGYTNPEKFHIGQNHLIPSVLEDHGLSKEQVVIEEDALMEVIENYTREAGVRGLKRKIAQLARVVSEKVVSEESDLPIHIKKEDVDEFLDKQKVRHEQIGKMNPPGVVTGMAWTPVGGEILFVESTNMPGSGGLTITGQLGDVMKESARISLSLIRSRLSLYTSHFAFKEQDIHIHVPSGAVPKDGPSAGVTLMTSLASLITGTPVNPSLAMTGEVTLRGAVMPVGGVKEKVLAAHRAGIRKIILPAENVKDLDELPNDIREDLKVVPAVDIRDVLREALGLEVPDIERTESLRINTPESKEGTAKSAEG</sequence>
<keyword evidence="4 10" id="KW-0547">Nucleotide-binding</keyword>
<dbReference type="Proteomes" id="UP000324209">
    <property type="component" value="Chromosome"/>
</dbReference>
<dbReference type="Gene3D" id="1.20.5.5270">
    <property type="match status" value="1"/>
</dbReference>
<dbReference type="GO" id="GO:0004252">
    <property type="term" value="F:serine-type endopeptidase activity"/>
    <property type="evidence" value="ECO:0007669"/>
    <property type="project" value="UniProtKB-UniRule"/>
</dbReference>
<evidence type="ECO:0000256" key="4">
    <source>
        <dbReference type="ARBA" id="ARBA00022741"/>
    </source>
</evidence>
<gene>
    <name evidence="10 19" type="primary">lon</name>
    <name evidence="19" type="ORF">EXM22_12755</name>
</gene>
<dbReference type="PRINTS" id="PR00830">
    <property type="entry name" value="ENDOLAPTASE"/>
</dbReference>
<dbReference type="InterPro" id="IPR003593">
    <property type="entry name" value="AAA+_ATPase"/>
</dbReference>
<comment type="catalytic activity">
    <reaction evidence="9 10 11 14">
        <text>Hydrolysis of proteins in presence of ATP.</text>
        <dbReference type="EC" id="3.4.21.53"/>
    </reaction>
</comment>
<dbReference type="PROSITE" id="PS51787">
    <property type="entry name" value="LON_N"/>
    <property type="match status" value="1"/>
</dbReference>
<dbReference type="InterPro" id="IPR027417">
    <property type="entry name" value="P-loop_NTPase"/>
</dbReference>
<comment type="subcellular location">
    <subcellularLocation>
        <location evidence="1 10 11">Cytoplasm</location>
    </subcellularLocation>
</comment>
<evidence type="ECO:0000256" key="2">
    <source>
        <dbReference type="ARBA" id="ARBA00022490"/>
    </source>
</evidence>
<dbReference type="GO" id="GO:0005737">
    <property type="term" value="C:cytoplasm"/>
    <property type="evidence" value="ECO:0007669"/>
    <property type="project" value="UniProtKB-SubCell"/>
</dbReference>
<dbReference type="InterPro" id="IPR027543">
    <property type="entry name" value="Lon_bac"/>
</dbReference>
<evidence type="ECO:0000256" key="7">
    <source>
        <dbReference type="ARBA" id="ARBA00022840"/>
    </source>
</evidence>
<dbReference type="Pfam" id="PF22667">
    <property type="entry name" value="Lon_lid"/>
    <property type="match status" value="1"/>
</dbReference>
<evidence type="ECO:0000256" key="16">
    <source>
        <dbReference type="SAM" id="MobiDB-lite"/>
    </source>
</evidence>
<dbReference type="Pfam" id="PF05362">
    <property type="entry name" value="Lon_C"/>
    <property type="match status" value="1"/>
</dbReference>
<dbReference type="AlphaFoldDB" id="A0A5C1QMS8"/>
<proteinExistence type="evidence at transcript level"/>
<dbReference type="NCBIfam" id="TIGR00763">
    <property type="entry name" value="lon"/>
    <property type="match status" value="1"/>
</dbReference>
<evidence type="ECO:0000256" key="10">
    <source>
        <dbReference type="HAMAP-Rule" id="MF_01973"/>
    </source>
</evidence>
<dbReference type="EMBL" id="CP036150">
    <property type="protein sequence ID" value="QEN08817.1"/>
    <property type="molecule type" value="Genomic_DNA"/>
</dbReference>
<dbReference type="Gene3D" id="3.30.230.10">
    <property type="match status" value="1"/>
</dbReference>
<dbReference type="GO" id="GO:0016887">
    <property type="term" value="F:ATP hydrolysis activity"/>
    <property type="evidence" value="ECO:0007669"/>
    <property type="project" value="UniProtKB-UniRule"/>
</dbReference>
<dbReference type="Pfam" id="PF02190">
    <property type="entry name" value="LON_substr_bdg"/>
    <property type="match status" value="1"/>
</dbReference>
<feature type="region of interest" description="Disordered" evidence="16">
    <location>
        <begin position="780"/>
        <end position="799"/>
    </location>
</feature>
<dbReference type="PROSITE" id="PS51786">
    <property type="entry name" value="LON_PROTEOLYTIC"/>
    <property type="match status" value="1"/>
</dbReference>
<dbReference type="FunFam" id="3.40.50.300:FF:000021">
    <property type="entry name" value="Lon protease homolog"/>
    <property type="match status" value="1"/>
</dbReference>
<evidence type="ECO:0000256" key="12">
    <source>
        <dbReference type="PIRSR" id="PIRSR001174-1"/>
    </source>
</evidence>
<evidence type="ECO:0000313" key="19">
    <source>
        <dbReference type="EMBL" id="QEN08817.1"/>
    </source>
</evidence>
<comment type="induction">
    <text evidence="10">By heat shock.</text>
</comment>
<reference evidence="19 20" key="1">
    <citation type="submission" date="2019-02" db="EMBL/GenBank/DDBJ databases">
        <title>Complete Genome Sequence and Methylome Analysis of free living Spirochaetas.</title>
        <authorList>
            <person name="Fomenkov A."/>
            <person name="Dubinina G."/>
            <person name="Leshcheva N."/>
            <person name="Mikheeva N."/>
            <person name="Grabovich M."/>
            <person name="Vincze T."/>
            <person name="Roberts R.J."/>
        </authorList>
    </citation>
    <scope>NUCLEOTIDE SEQUENCE [LARGE SCALE GENOMIC DNA]</scope>
    <source>
        <strain evidence="19 20">K2</strain>
    </source>
</reference>
<keyword evidence="5 10" id="KW-0378">Hydrolase</keyword>
<dbReference type="PANTHER" id="PTHR10046">
    <property type="entry name" value="ATP DEPENDENT LON PROTEASE FAMILY MEMBER"/>
    <property type="match status" value="1"/>
</dbReference>
<keyword evidence="6 10" id="KW-0720">Serine protease</keyword>
<dbReference type="PIRSF" id="PIRSF001174">
    <property type="entry name" value="Lon_proteas"/>
    <property type="match status" value="1"/>
</dbReference>
<dbReference type="SMART" id="SM00464">
    <property type="entry name" value="LON"/>
    <property type="match status" value="1"/>
</dbReference>
<dbReference type="CDD" id="cd19500">
    <property type="entry name" value="RecA-like_Lon"/>
    <property type="match status" value="1"/>
</dbReference>
<evidence type="ECO:0000256" key="3">
    <source>
        <dbReference type="ARBA" id="ARBA00022670"/>
    </source>
</evidence>
<dbReference type="InterPro" id="IPR014721">
    <property type="entry name" value="Ribsml_uS5_D2-typ_fold_subgr"/>
</dbReference>
<comment type="subunit">
    <text evidence="10 11">Homohexamer. Organized in a ring with a central cavity.</text>
</comment>
<dbReference type="InterPro" id="IPR003111">
    <property type="entry name" value="Lon_prtase_N"/>
</dbReference>
<dbReference type="EC" id="3.4.21.53" evidence="10 11"/>
<feature type="active site" evidence="10 12">
    <location>
        <position position="720"/>
    </location>
</feature>
<dbReference type="InterPro" id="IPR027065">
    <property type="entry name" value="Lon_Prtase"/>
</dbReference>
<evidence type="ECO:0000256" key="9">
    <source>
        <dbReference type="ARBA" id="ARBA00050665"/>
    </source>
</evidence>
<dbReference type="PROSITE" id="PS01046">
    <property type="entry name" value="LON_SER"/>
    <property type="match status" value="1"/>
</dbReference>
<evidence type="ECO:0000256" key="15">
    <source>
        <dbReference type="RuleBase" id="RU000591"/>
    </source>
</evidence>
<dbReference type="GO" id="GO:0004176">
    <property type="term" value="F:ATP-dependent peptidase activity"/>
    <property type="evidence" value="ECO:0007669"/>
    <property type="project" value="UniProtKB-UniRule"/>
</dbReference>
<dbReference type="KEGG" id="ock:EXM22_12755"/>